<dbReference type="STRING" id="52586.A0A0B1P9U6"/>
<dbReference type="HOGENOM" id="CLU_058251_0_0_1"/>
<feature type="transmembrane region" description="Helical" evidence="1">
    <location>
        <begin position="210"/>
        <end position="232"/>
    </location>
</feature>
<keyword evidence="1" id="KW-1133">Transmembrane helix</keyword>
<gene>
    <name evidence="2" type="ORF">EV44_g5213</name>
</gene>
<dbReference type="AlphaFoldDB" id="A0A0B1P9U6"/>
<reference evidence="2 3" key="1">
    <citation type="journal article" date="2014" name="BMC Genomics">
        <title>Adaptive genomic structural variation in the grape powdery mildew pathogen, Erysiphe necator.</title>
        <authorList>
            <person name="Jones L."/>
            <person name="Riaz S."/>
            <person name="Morales-Cruz A."/>
            <person name="Amrine K.C."/>
            <person name="McGuire B."/>
            <person name="Gubler W.D."/>
            <person name="Walker M.A."/>
            <person name="Cantu D."/>
        </authorList>
    </citation>
    <scope>NUCLEOTIDE SEQUENCE [LARGE SCALE GENOMIC DNA]</scope>
    <source>
        <strain evidence="3">c</strain>
    </source>
</reference>
<sequence>MRHSIPLKNTRTLSRSTMTIISPRIQFFEITDQEWFPQYLRERIQSCLTLLWTLRIPLLQKSSPAQHVAQMLSRVLDDAGRYRYVDFCAGAGGPTLTIERELNSQLASHRFTGKNNENRPPVQFVLTDLHPHIPEWTKVSKQAENITFIPESVDATCAPSSVKSNYKQKICRFYNLSFHHFDDRLASSILRNSFETADGFGIFELQDRTLSSLIVVILSVVVLLLTTPFYFWRSPLHMFFTYIIPILPFVMLFDGFISCLRTRTPEEILYLTEKCGAPLDDWKIVYGREQHSWPCGYLSWIIAVKKTTKPQPIEFGDKTLV</sequence>
<dbReference type="OMA" id="TYLTALW"/>
<keyword evidence="3" id="KW-1185">Reference proteome</keyword>
<comment type="caution">
    <text evidence="2">The sequence shown here is derived from an EMBL/GenBank/DDBJ whole genome shotgun (WGS) entry which is preliminary data.</text>
</comment>
<evidence type="ECO:0008006" key="4">
    <source>
        <dbReference type="Google" id="ProtNLM"/>
    </source>
</evidence>
<keyword evidence="1" id="KW-0472">Membrane</keyword>
<organism evidence="2 3">
    <name type="scientific">Uncinula necator</name>
    <name type="common">Grape powdery mildew</name>
    <dbReference type="NCBI Taxonomy" id="52586"/>
    <lineage>
        <taxon>Eukaryota</taxon>
        <taxon>Fungi</taxon>
        <taxon>Dikarya</taxon>
        <taxon>Ascomycota</taxon>
        <taxon>Pezizomycotina</taxon>
        <taxon>Leotiomycetes</taxon>
        <taxon>Erysiphales</taxon>
        <taxon>Erysiphaceae</taxon>
        <taxon>Erysiphe</taxon>
    </lineage>
</organism>
<name>A0A0B1P9U6_UNCNE</name>
<accession>A0A0B1P9U6</accession>
<feature type="transmembrane region" description="Helical" evidence="1">
    <location>
        <begin position="238"/>
        <end position="260"/>
    </location>
</feature>
<keyword evidence="1" id="KW-0812">Transmembrane</keyword>
<evidence type="ECO:0000313" key="2">
    <source>
        <dbReference type="EMBL" id="KHJ33424.1"/>
    </source>
</evidence>
<evidence type="ECO:0000313" key="3">
    <source>
        <dbReference type="Proteomes" id="UP000030854"/>
    </source>
</evidence>
<dbReference type="Proteomes" id="UP000030854">
    <property type="component" value="Unassembled WGS sequence"/>
</dbReference>
<evidence type="ECO:0000256" key="1">
    <source>
        <dbReference type="SAM" id="Phobius"/>
    </source>
</evidence>
<dbReference type="EMBL" id="JNVN01001436">
    <property type="protein sequence ID" value="KHJ33424.1"/>
    <property type="molecule type" value="Genomic_DNA"/>
</dbReference>
<protein>
    <recommendedName>
        <fullName evidence="4">Methyltransferase domain-containing protein</fullName>
    </recommendedName>
</protein>
<proteinExistence type="predicted"/>